<gene>
    <name evidence="1" type="ORF">AMQ22_01452</name>
</gene>
<name>A0A150IZT3_9EURY</name>
<evidence type="ECO:0000313" key="1">
    <source>
        <dbReference type="EMBL" id="KYC50490.1"/>
    </source>
</evidence>
<dbReference type="SUPFAM" id="SSF53335">
    <property type="entry name" value="S-adenosyl-L-methionine-dependent methyltransferases"/>
    <property type="match status" value="1"/>
</dbReference>
<dbReference type="EMBL" id="LNGC01000072">
    <property type="protein sequence ID" value="KYC50490.1"/>
    <property type="molecule type" value="Genomic_DNA"/>
</dbReference>
<dbReference type="Proteomes" id="UP000075398">
    <property type="component" value="Unassembled WGS sequence"/>
</dbReference>
<proteinExistence type="predicted"/>
<comment type="caution">
    <text evidence="1">The sequence shown here is derived from an EMBL/GenBank/DDBJ whole genome shotgun (WGS) entry which is preliminary data.</text>
</comment>
<dbReference type="Gene3D" id="3.40.50.150">
    <property type="entry name" value="Vaccinia Virus protein VP39"/>
    <property type="match status" value="1"/>
</dbReference>
<reference evidence="1 2" key="1">
    <citation type="journal article" date="2016" name="ISME J.">
        <title>Chasing the elusive Euryarchaeota class WSA2: genomes reveal a uniquely fastidious methyl-reducing methanogen.</title>
        <authorList>
            <person name="Nobu M.K."/>
            <person name="Narihiro T."/>
            <person name="Kuroda K."/>
            <person name="Mei R."/>
            <person name="Liu W.T."/>
        </authorList>
    </citation>
    <scope>NUCLEOTIDE SEQUENCE [LARGE SCALE GENOMIC DNA]</scope>
    <source>
        <strain evidence="1">U1lsi0528_Bin055</strain>
    </source>
</reference>
<evidence type="ECO:0000313" key="2">
    <source>
        <dbReference type="Proteomes" id="UP000075398"/>
    </source>
</evidence>
<dbReference type="AlphaFoldDB" id="A0A150IZT3"/>
<accession>A0A150IZT3</accession>
<sequence>MLGRIRVKMNVNREKFYGLGLNELPKLFLDKYLDTEGENGEVLSYDEAEIWKRVLNYRVAKHLKPYVILETHAGKGVSTELYRMAQILNILTVYSRSLKIISCHAWEKEVELVPDQSCDLIDIDPFGQPYGAIEATLPKLKDEGVLMVSNGEMMSVVRHLKNTQHLKTDYYGKTAWKWVIEQYLPYIEEITGLKVQFFYAFPTTVRVILSKQELPNDLFRGCKRWMWWLERYVGTTK</sequence>
<protein>
    <submittedName>
        <fullName evidence="1">Uncharacterized protein</fullName>
    </submittedName>
</protein>
<organism evidence="1 2">
    <name type="scientific">Candidatus Methanofastidiosum methylothiophilum</name>
    <dbReference type="NCBI Taxonomy" id="1705564"/>
    <lineage>
        <taxon>Archaea</taxon>
        <taxon>Methanobacteriati</taxon>
        <taxon>Methanobacteriota</taxon>
        <taxon>Stenosarchaea group</taxon>
        <taxon>Candidatus Methanofastidiosia</taxon>
        <taxon>Candidatus Methanofastidiosales</taxon>
        <taxon>Candidatus Methanofastidiosaceae</taxon>
        <taxon>Candidatus Methanofastidiosum</taxon>
    </lineage>
</organism>
<dbReference type="InterPro" id="IPR029063">
    <property type="entry name" value="SAM-dependent_MTases_sf"/>
</dbReference>